<feature type="region of interest" description="Disordered" evidence="1">
    <location>
        <begin position="1"/>
        <end position="55"/>
    </location>
</feature>
<reference evidence="3" key="3">
    <citation type="submission" date="2014-09" db="EMBL/GenBank/DDBJ databases">
        <authorList>
            <person name="Magalhaes I.L.F."/>
            <person name="Oliveira U."/>
            <person name="Santos F.R."/>
            <person name="Vidigal T.H.D.A."/>
            <person name="Brescovit A.D."/>
            <person name="Santos A.J."/>
        </authorList>
    </citation>
    <scope>NUCLEOTIDE SEQUENCE</scope>
</reference>
<evidence type="ECO:0000313" key="3">
    <source>
        <dbReference type="EMBL" id="JAG63561.1"/>
    </source>
</evidence>
<reference evidence="2" key="1">
    <citation type="journal article" date="2014" name="PLoS ONE">
        <title>Transcriptome-Based Identification of ABC Transporters in the Western Tarnished Plant Bug Lygus hesperus.</title>
        <authorList>
            <person name="Hull J.J."/>
            <person name="Chaney K."/>
            <person name="Geib S.M."/>
            <person name="Fabrick J.A."/>
            <person name="Brent C.S."/>
            <person name="Walsh D."/>
            <person name="Lavine L.C."/>
        </authorList>
    </citation>
    <scope>NUCLEOTIDE SEQUENCE</scope>
</reference>
<evidence type="ECO:0000313" key="4">
    <source>
        <dbReference type="EMBL" id="JAQ08115.1"/>
    </source>
</evidence>
<dbReference type="EMBL" id="GBHO01035067">
    <property type="protein sequence ID" value="JAG08537.1"/>
    <property type="molecule type" value="Transcribed_RNA"/>
</dbReference>
<dbReference type="EMBL" id="GBRD01002260">
    <property type="protein sequence ID" value="JAG63561.1"/>
    <property type="molecule type" value="Transcribed_RNA"/>
</dbReference>
<dbReference type="AlphaFoldDB" id="A0A0A9WJC9"/>
<protein>
    <submittedName>
        <fullName evidence="2">Uncharacterized protein</fullName>
    </submittedName>
</protein>
<organism evidence="2">
    <name type="scientific">Lygus hesperus</name>
    <name type="common">Western plant bug</name>
    <dbReference type="NCBI Taxonomy" id="30085"/>
    <lineage>
        <taxon>Eukaryota</taxon>
        <taxon>Metazoa</taxon>
        <taxon>Ecdysozoa</taxon>
        <taxon>Arthropoda</taxon>
        <taxon>Hexapoda</taxon>
        <taxon>Insecta</taxon>
        <taxon>Pterygota</taxon>
        <taxon>Neoptera</taxon>
        <taxon>Paraneoptera</taxon>
        <taxon>Hemiptera</taxon>
        <taxon>Heteroptera</taxon>
        <taxon>Panheteroptera</taxon>
        <taxon>Cimicomorpha</taxon>
        <taxon>Miridae</taxon>
        <taxon>Mirini</taxon>
        <taxon>Lygus</taxon>
    </lineage>
</organism>
<feature type="compositionally biased region" description="Polar residues" evidence="1">
    <location>
        <begin position="99"/>
        <end position="115"/>
    </location>
</feature>
<reference evidence="4" key="4">
    <citation type="journal article" date="2016" name="Gigascience">
        <title>De novo construction of an expanded transcriptome assembly for the western tarnished plant bug, Lygus hesperus.</title>
        <authorList>
            <person name="Tassone E.E."/>
            <person name="Geib S.M."/>
            <person name="Hall B."/>
            <person name="Fabrick J.A."/>
            <person name="Brent C.S."/>
            <person name="Hull J.J."/>
        </authorList>
    </citation>
    <scope>NUCLEOTIDE SEQUENCE</scope>
</reference>
<name>A0A0A9WJC9_LYGHE</name>
<proteinExistence type="predicted"/>
<accession>A0A0A9WJC9</accession>
<dbReference type="EMBL" id="GDHC01010514">
    <property type="protein sequence ID" value="JAQ08115.1"/>
    <property type="molecule type" value="Transcribed_RNA"/>
</dbReference>
<evidence type="ECO:0000256" key="1">
    <source>
        <dbReference type="SAM" id="MobiDB-lite"/>
    </source>
</evidence>
<gene>
    <name evidence="2" type="ORF">CM83_37358</name>
    <name evidence="4" type="ORF">g.36114</name>
</gene>
<feature type="region of interest" description="Disordered" evidence="1">
    <location>
        <begin position="97"/>
        <end position="116"/>
    </location>
</feature>
<evidence type="ECO:0000313" key="2">
    <source>
        <dbReference type="EMBL" id="JAG08537.1"/>
    </source>
</evidence>
<sequence>MMRGGSADQFADAETSSGAVSHPSLAYNKCVIGSSGEEPIPDPLWRPLGPRKGRGQMLDEMRANAPDIVAKEIQREMAAIPGLKYDDSWLVPRQKMEQTKNVQPNPIPETSSQRSFEPYVQDVSHYVRHDPLAKSKAPAFVMKDDDFPPL</sequence>
<reference evidence="2" key="2">
    <citation type="submission" date="2014-07" db="EMBL/GenBank/DDBJ databases">
        <authorList>
            <person name="Hull J."/>
        </authorList>
    </citation>
    <scope>NUCLEOTIDE SEQUENCE</scope>
</reference>